<dbReference type="Proteomes" id="UP001148662">
    <property type="component" value="Unassembled WGS sequence"/>
</dbReference>
<sequence length="352" mass="40053">MSNVLISPTTDKSVVIYDTKRSILLHDYRLTREVWFACAAALVYDYFLTLSDEIAYMWRGRWTAPKILFCIARYWTLINVILFQISWMTTACVLVSCAVFYWWFTYASTVNHTAVGLILILRIYAIYDCNRKLLYTLIVLFALTVTAETVFISFVIVRMHTAHMAGWMVGCIPVHSLIHTWAYWIPMVFFHGLLFLLILVKIGYILSQDGKTSNPGLMKVLLRDSVVSFGGALAFIVLNLVIWSVGRKTLWGVFPESVVVVDSIIGCRMLLNIRETAKPWRSRPWRQEDTAQLSVVWQWGTGDLSLSETGTRCSSPDSSDTETRLGSGHGSIDISMDELSRHDMDVEEETTA</sequence>
<name>A0ACC1TAM5_9APHY</name>
<evidence type="ECO:0000313" key="1">
    <source>
        <dbReference type="EMBL" id="KAJ3557048.1"/>
    </source>
</evidence>
<evidence type="ECO:0000313" key="2">
    <source>
        <dbReference type="Proteomes" id="UP001148662"/>
    </source>
</evidence>
<protein>
    <submittedName>
        <fullName evidence="1">Uncharacterized protein</fullName>
    </submittedName>
</protein>
<comment type="caution">
    <text evidence="1">The sequence shown here is derived from an EMBL/GenBank/DDBJ whole genome shotgun (WGS) entry which is preliminary data.</text>
</comment>
<proteinExistence type="predicted"/>
<reference evidence="1" key="1">
    <citation type="submission" date="2022-07" db="EMBL/GenBank/DDBJ databases">
        <title>Genome Sequence of Phlebia brevispora.</title>
        <authorList>
            <person name="Buettner E."/>
        </authorList>
    </citation>
    <scope>NUCLEOTIDE SEQUENCE</scope>
    <source>
        <strain evidence="1">MPL23</strain>
    </source>
</reference>
<dbReference type="EMBL" id="JANHOG010000188">
    <property type="protein sequence ID" value="KAJ3557048.1"/>
    <property type="molecule type" value="Genomic_DNA"/>
</dbReference>
<accession>A0ACC1TAM5</accession>
<gene>
    <name evidence="1" type="ORF">NM688_g1684</name>
</gene>
<organism evidence="1 2">
    <name type="scientific">Phlebia brevispora</name>
    <dbReference type="NCBI Taxonomy" id="194682"/>
    <lineage>
        <taxon>Eukaryota</taxon>
        <taxon>Fungi</taxon>
        <taxon>Dikarya</taxon>
        <taxon>Basidiomycota</taxon>
        <taxon>Agaricomycotina</taxon>
        <taxon>Agaricomycetes</taxon>
        <taxon>Polyporales</taxon>
        <taxon>Meruliaceae</taxon>
        <taxon>Phlebia</taxon>
    </lineage>
</organism>
<keyword evidence="2" id="KW-1185">Reference proteome</keyword>